<name>A0ABQ9G7U1_9NEOP</name>
<accession>A0ABQ9G7U1</accession>
<evidence type="ECO:0000313" key="1">
    <source>
        <dbReference type="EMBL" id="KAJ8868510.1"/>
    </source>
</evidence>
<sequence length="611" mass="68357">MAAHIAAGIPACAPGLAEACTRSKHDCRQRLFTINQATSPKLPVGHIDHVNESACNMLGLRQSKHEQGLFSFRLEYSCPARRLSCLNYLCEYSCPARRLSCLNDLCEYSCPARRLSCLNDLCEYSCPARRLSCLNDLCEYSCPARRLSCLNDLREYSCPARRLSCLNDLCEYSCPARRLSCLNDLCEYSCPAKRVSCLNDLCEYSCPARRVSCLNDLCGYSCPARRLFCLNDLFFFPPAERLVADLSYVPGKAMLSRDQGKNCRTSRRRSLICPRKGRAVTRPGTEVPITRLVGLQRKYRPTDLGQISEPVAAAVITHKVMELSSGCSGRYWSDAPARSATTTPPYLSECTSRCYRRGSEAPNQSPDWRVVVSRVTFPAPLMYQDCGQPWSKLGLTSVVAASYISLPKDIICRLSLQNVWLALDQLETRNASIHCACVRVTQHSSARGRARRGCVVVRPLAPHLGELGLIAGGVVTRIFACGNRVGRCPPPPKLAFRRCSILASTPLHSPRLLTFLSKTMRTRQIKFPIPLGAMLINLHYRLFMVDFMRAHFIVNCLFTNVTGSFVGTNADLDDVCKGLQCRLRYRYRFYRYTNSRPKVGSLKCPGEEHGV</sequence>
<keyword evidence="2" id="KW-1185">Reference proteome</keyword>
<dbReference type="EMBL" id="JARBHB010000014">
    <property type="protein sequence ID" value="KAJ8868510.1"/>
    <property type="molecule type" value="Genomic_DNA"/>
</dbReference>
<dbReference type="Proteomes" id="UP001159363">
    <property type="component" value="Chromosome 13"/>
</dbReference>
<gene>
    <name evidence="1" type="ORF">PR048_030038</name>
</gene>
<protein>
    <submittedName>
        <fullName evidence="1">Uncharacterized protein</fullName>
    </submittedName>
</protein>
<comment type="caution">
    <text evidence="1">The sequence shown here is derived from an EMBL/GenBank/DDBJ whole genome shotgun (WGS) entry which is preliminary data.</text>
</comment>
<evidence type="ECO:0000313" key="2">
    <source>
        <dbReference type="Proteomes" id="UP001159363"/>
    </source>
</evidence>
<reference evidence="1 2" key="1">
    <citation type="submission" date="2023-02" db="EMBL/GenBank/DDBJ databases">
        <title>LHISI_Scaffold_Assembly.</title>
        <authorList>
            <person name="Stuart O.P."/>
            <person name="Cleave R."/>
            <person name="Magrath M.J.L."/>
            <person name="Mikheyev A.S."/>
        </authorList>
    </citation>
    <scope>NUCLEOTIDE SEQUENCE [LARGE SCALE GENOMIC DNA]</scope>
    <source>
        <strain evidence="1">Daus_M_001</strain>
        <tissue evidence="1">Leg muscle</tissue>
    </source>
</reference>
<organism evidence="1 2">
    <name type="scientific">Dryococelus australis</name>
    <dbReference type="NCBI Taxonomy" id="614101"/>
    <lineage>
        <taxon>Eukaryota</taxon>
        <taxon>Metazoa</taxon>
        <taxon>Ecdysozoa</taxon>
        <taxon>Arthropoda</taxon>
        <taxon>Hexapoda</taxon>
        <taxon>Insecta</taxon>
        <taxon>Pterygota</taxon>
        <taxon>Neoptera</taxon>
        <taxon>Polyneoptera</taxon>
        <taxon>Phasmatodea</taxon>
        <taxon>Verophasmatodea</taxon>
        <taxon>Anareolatae</taxon>
        <taxon>Phasmatidae</taxon>
        <taxon>Eurycanthinae</taxon>
        <taxon>Dryococelus</taxon>
    </lineage>
</organism>
<proteinExistence type="predicted"/>